<dbReference type="EMBL" id="CP003490">
    <property type="protein sequence ID" value="AFR70875.1"/>
    <property type="molecule type" value="Genomic_DNA"/>
</dbReference>
<keyword evidence="1" id="KW-1133">Transmembrane helix</keyword>
<dbReference type="KEGG" id="bpj:B2904_orf1540"/>
<dbReference type="Proteomes" id="UP000007346">
    <property type="component" value="Chromosome"/>
</dbReference>
<reference evidence="2 3" key="1">
    <citation type="journal article" date="2012" name="BMC Genomics">
        <title>Comparative genomics of Brachyspira pilosicoli strains: genome rearrangements, reductions and correlation of genetic compliment with phenotypic diversity.</title>
        <authorList>
            <person name="Mappley L.J."/>
            <person name="Black M.L."/>
            <person name="Abuoun M."/>
            <person name="Darby A.C."/>
            <person name="Woodward M.J."/>
            <person name="Parkhill J."/>
            <person name="Turner A.K."/>
            <person name="Bellgard M.I."/>
            <person name="La T."/>
            <person name="Phillips N.D."/>
            <person name="La Ragione R.M."/>
            <person name="Hampson D.J."/>
        </authorList>
    </citation>
    <scope>NUCLEOTIDE SEQUENCE [LARGE SCALE GENOMIC DNA]</scope>
    <source>
        <strain evidence="2">B2904</strain>
    </source>
</reference>
<protein>
    <submittedName>
        <fullName evidence="2">Uncharacterized protein</fullName>
    </submittedName>
</protein>
<proteinExistence type="predicted"/>
<feature type="transmembrane region" description="Helical" evidence="1">
    <location>
        <begin position="6"/>
        <end position="29"/>
    </location>
</feature>
<dbReference type="AlphaFoldDB" id="J9UN62"/>
<name>J9UN62_BRAPL</name>
<dbReference type="HOGENOM" id="CLU_3380864_0_0_12"/>
<organism evidence="2 3">
    <name type="scientific">Brachyspira pilosicoli B2904</name>
    <dbReference type="NCBI Taxonomy" id="1133568"/>
    <lineage>
        <taxon>Bacteria</taxon>
        <taxon>Pseudomonadati</taxon>
        <taxon>Spirochaetota</taxon>
        <taxon>Spirochaetia</taxon>
        <taxon>Brachyspirales</taxon>
        <taxon>Brachyspiraceae</taxon>
        <taxon>Brachyspira</taxon>
    </lineage>
</organism>
<keyword evidence="1" id="KW-0812">Transmembrane</keyword>
<keyword evidence="1" id="KW-0472">Membrane</keyword>
<accession>J9UN62</accession>
<evidence type="ECO:0000313" key="3">
    <source>
        <dbReference type="Proteomes" id="UP000007346"/>
    </source>
</evidence>
<gene>
    <name evidence="2" type="ORF">B2904_orf1540</name>
</gene>
<sequence>MTNILLYIVFTVLGILLLYLGCLGAIDIARFLV</sequence>
<evidence type="ECO:0000313" key="2">
    <source>
        <dbReference type="EMBL" id="AFR70875.1"/>
    </source>
</evidence>
<evidence type="ECO:0000256" key="1">
    <source>
        <dbReference type="SAM" id="Phobius"/>
    </source>
</evidence>